<comment type="similarity">
    <text evidence="1">Belongs to the DprA/Smf family.</text>
</comment>
<dbReference type="RefSeq" id="WP_213409432.1">
    <property type="nucleotide sequence ID" value="NZ_CP074441.1"/>
</dbReference>
<name>A0ABT3E341_9LACO</name>
<dbReference type="PANTHER" id="PTHR43022:SF1">
    <property type="entry name" value="PROTEIN SMF"/>
    <property type="match status" value="1"/>
</dbReference>
<accession>A0ABT3E341</accession>
<dbReference type="NCBIfam" id="TIGR00732">
    <property type="entry name" value="dprA"/>
    <property type="match status" value="1"/>
</dbReference>
<dbReference type="InterPro" id="IPR057666">
    <property type="entry name" value="DrpA_SLOG"/>
</dbReference>
<dbReference type="Gene3D" id="3.40.50.450">
    <property type="match status" value="1"/>
</dbReference>
<dbReference type="PANTHER" id="PTHR43022">
    <property type="entry name" value="PROTEIN SMF"/>
    <property type="match status" value="1"/>
</dbReference>
<dbReference type="EMBL" id="JAOZFE010000001">
    <property type="protein sequence ID" value="MCW0952831.1"/>
    <property type="molecule type" value="Genomic_DNA"/>
</dbReference>
<feature type="domain" description="Smf/DprA SLOG" evidence="2">
    <location>
        <begin position="65"/>
        <end position="272"/>
    </location>
</feature>
<reference evidence="3 4" key="1">
    <citation type="submission" date="2022-10" db="EMBL/GenBank/DDBJ databases">
        <title>Weissella fermenti sp. nov., isolated from fermented cabbage.</title>
        <authorList>
            <person name="Lee J.K."/>
            <person name="Baek J.H."/>
            <person name="Choi D.G."/>
            <person name="Kim J.M."/>
            <person name="Jeon C.O."/>
        </authorList>
    </citation>
    <scope>NUCLEOTIDE SEQUENCE [LARGE SCALE GENOMIC DNA]</scope>
    <source>
        <strain evidence="3 4">KACC 18534</strain>
    </source>
</reference>
<evidence type="ECO:0000313" key="4">
    <source>
        <dbReference type="Proteomes" id="UP001526225"/>
    </source>
</evidence>
<evidence type="ECO:0000313" key="3">
    <source>
        <dbReference type="EMBL" id="MCW0952831.1"/>
    </source>
</evidence>
<dbReference type="SUPFAM" id="SSF102405">
    <property type="entry name" value="MCP/YpsA-like"/>
    <property type="match status" value="1"/>
</dbReference>
<proteinExistence type="inferred from homology"/>
<comment type="caution">
    <text evidence="3">The sequence shown here is derived from an EMBL/GenBank/DDBJ whole genome shotgun (WGS) entry which is preliminary data.</text>
</comment>
<keyword evidence="4" id="KW-1185">Reference proteome</keyword>
<dbReference type="Proteomes" id="UP001526225">
    <property type="component" value="Unassembled WGS sequence"/>
</dbReference>
<evidence type="ECO:0000259" key="2">
    <source>
        <dbReference type="Pfam" id="PF02481"/>
    </source>
</evidence>
<evidence type="ECO:0000256" key="1">
    <source>
        <dbReference type="ARBA" id="ARBA00006525"/>
    </source>
</evidence>
<organism evidence="3 4">
    <name type="scientific">Weissella ceti</name>
    <dbReference type="NCBI Taxonomy" id="759620"/>
    <lineage>
        <taxon>Bacteria</taxon>
        <taxon>Bacillati</taxon>
        <taxon>Bacillota</taxon>
        <taxon>Bacilli</taxon>
        <taxon>Lactobacillales</taxon>
        <taxon>Lactobacillaceae</taxon>
        <taxon>Weissella</taxon>
    </lineage>
</organism>
<dbReference type="InterPro" id="IPR003488">
    <property type="entry name" value="DprA"/>
</dbReference>
<sequence length="278" mass="31058">MNVHDFLFWLVSLGSLSPKKRTQLWQLGYQLTDDDRAKLVYTLSRQGKVQAPNQLLIDQLKSQQYVSILDDHYPRLLKEIAQPPLVLFYRGDISLLKQKSVAIVGSRKHTSYGAMLIQRWIPEIVKKDIVTISGAAIGVDGLVHKATLAAKGKTIAVLGHGFSHAYPKEHYGLLHMIAKQGLVVTEYAPWMVPKSWRFPERNRIVVGLTQDVWVVEAQCNSGSLVSANIALDENREVWCVPGDISRTQSQGTNQLFQDGANVLLDVFSLVESIEKADG</sequence>
<gene>
    <name evidence="3" type="primary">dprA</name>
    <name evidence="3" type="ORF">OIT44_01950</name>
</gene>
<protein>
    <submittedName>
        <fullName evidence="3">DNA-processing protein DprA</fullName>
    </submittedName>
</protein>
<dbReference type="Pfam" id="PF02481">
    <property type="entry name" value="DNA_processg_A"/>
    <property type="match status" value="1"/>
</dbReference>